<gene>
    <name evidence="1" type="ORF">MENTE1834_LOCUS46451</name>
</gene>
<accession>A0ACB1B573</accession>
<evidence type="ECO:0000313" key="2">
    <source>
        <dbReference type="Proteomes" id="UP001497535"/>
    </source>
</evidence>
<proteinExistence type="predicted"/>
<sequence length="72" mass="8063">MNASLRYTIQLLTPAKLLAIIGGRKIVEKEDVNECLDLFIDSRTSAKLIKEENKNEGNKGRKEGGNDVEMNE</sequence>
<reference evidence="1" key="1">
    <citation type="submission" date="2023-11" db="EMBL/GenBank/DDBJ databases">
        <authorList>
            <person name="Poullet M."/>
        </authorList>
    </citation>
    <scope>NUCLEOTIDE SEQUENCE</scope>
    <source>
        <strain evidence="1">E1834</strain>
    </source>
</reference>
<evidence type="ECO:0000313" key="1">
    <source>
        <dbReference type="EMBL" id="CAK5119200.1"/>
    </source>
</evidence>
<keyword evidence="2" id="KW-1185">Reference proteome</keyword>
<protein>
    <submittedName>
        <fullName evidence="1">Uncharacterized protein</fullName>
    </submittedName>
</protein>
<name>A0ACB1B573_MELEN</name>
<comment type="caution">
    <text evidence="1">The sequence shown here is derived from an EMBL/GenBank/DDBJ whole genome shotgun (WGS) entry which is preliminary data.</text>
</comment>
<organism evidence="1 2">
    <name type="scientific">Meloidogyne enterolobii</name>
    <name type="common">Root-knot nematode worm</name>
    <name type="synonym">Meloidogyne mayaguensis</name>
    <dbReference type="NCBI Taxonomy" id="390850"/>
    <lineage>
        <taxon>Eukaryota</taxon>
        <taxon>Metazoa</taxon>
        <taxon>Ecdysozoa</taxon>
        <taxon>Nematoda</taxon>
        <taxon>Chromadorea</taxon>
        <taxon>Rhabditida</taxon>
        <taxon>Tylenchina</taxon>
        <taxon>Tylenchomorpha</taxon>
        <taxon>Tylenchoidea</taxon>
        <taxon>Meloidogynidae</taxon>
        <taxon>Meloidogyninae</taxon>
        <taxon>Meloidogyne</taxon>
    </lineage>
</organism>
<dbReference type="EMBL" id="CAVMJV010000168">
    <property type="protein sequence ID" value="CAK5119200.1"/>
    <property type="molecule type" value="Genomic_DNA"/>
</dbReference>
<dbReference type="Proteomes" id="UP001497535">
    <property type="component" value="Unassembled WGS sequence"/>
</dbReference>